<organism evidence="2 3">
    <name type="scientific">Cymbomonas tetramitiformis</name>
    <dbReference type="NCBI Taxonomy" id="36881"/>
    <lineage>
        <taxon>Eukaryota</taxon>
        <taxon>Viridiplantae</taxon>
        <taxon>Chlorophyta</taxon>
        <taxon>Pyramimonadophyceae</taxon>
        <taxon>Pyramimonadales</taxon>
        <taxon>Pyramimonadaceae</taxon>
        <taxon>Cymbomonas</taxon>
    </lineage>
</organism>
<evidence type="ECO:0000313" key="3">
    <source>
        <dbReference type="Proteomes" id="UP001190700"/>
    </source>
</evidence>
<sequence length="174" mass="18586">MTSRCMPQVHPGGGDKAEVKLGKRYVPMQRCSRGMREKRSCAARMAACGIQLTLFAAGCGGATADRAGREDPRGSRRPEPGRRQRHGAHLSEARTGFAGAPGAQAVHGQIGGATIRQSWQCRSSCFEGSADDAADAQRLWCQLGVRCGQWQAGCMRATQRCKPSPGSRRLATGD</sequence>
<gene>
    <name evidence="2" type="ORF">CYMTET_5912</name>
</gene>
<dbReference type="EMBL" id="LGRX02001232">
    <property type="protein sequence ID" value="KAK3286534.1"/>
    <property type="molecule type" value="Genomic_DNA"/>
</dbReference>
<feature type="region of interest" description="Disordered" evidence="1">
    <location>
        <begin position="63"/>
        <end position="88"/>
    </location>
</feature>
<accession>A0AAE0LJ04</accession>
<feature type="compositionally biased region" description="Basic and acidic residues" evidence="1">
    <location>
        <begin position="66"/>
        <end position="82"/>
    </location>
</feature>
<proteinExistence type="predicted"/>
<protein>
    <submittedName>
        <fullName evidence="2">Uncharacterized protein</fullName>
    </submittedName>
</protein>
<reference evidence="2 3" key="1">
    <citation type="journal article" date="2015" name="Genome Biol. Evol.">
        <title>Comparative Genomics of a Bacterivorous Green Alga Reveals Evolutionary Causalities and Consequences of Phago-Mixotrophic Mode of Nutrition.</title>
        <authorList>
            <person name="Burns J.A."/>
            <person name="Paasch A."/>
            <person name="Narechania A."/>
            <person name="Kim E."/>
        </authorList>
    </citation>
    <scope>NUCLEOTIDE SEQUENCE [LARGE SCALE GENOMIC DNA]</scope>
    <source>
        <strain evidence="2 3">PLY_AMNH</strain>
    </source>
</reference>
<evidence type="ECO:0000313" key="2">
    <source>
        <dbReference type="EMBL" id="KAK3286534.1"/>
    </source>
</evidence>
<comment type="caution">
    <text evidence="2">The sequence shown here is derived from an EMBL/GenBank/DDBJ whole genome shotgun (WGS) entry which is preliminary data.</text>
</comment>
<dbReference type="Proteomes" id="UP001190700">
    <property type="component" value="Unassembled WGS sequence"/>
</dbReference>
<keyword evidence="3" id="KW-1185">Reference proteome</keyword>
<name>A0AAE0LJ04_9CHLO</name>
<dbReference type="AlphaFoldDB" id="A0AAE0LJ04"/>
<evidence type="ECO:0000256" key="1">
    <source>
        <dbReference type="SAM" id="MobiDB-lite"/>
    </source>
</evidence>